<dbReference type="PANTHER" id="PTHR40031">
    <property type="entry name" value="HYPOTHETICAL MEMBRANE SPANNING PROTEIN"/>
    <property type="match status" value="1"/>
</dbReference>
<gene>
    <name evidence="2" type="ORF">ACFQWB_00340</name>
</gene>
<keyword evidence="1" id="KW-0812">Transmembrane</keyword>
<dbReference type="RefSeq" id="WP_138789436.1">
    <property type="nucleotide sequence ID" value="NZ_JBHTGQ010000001.1"/>
</dbReference>
<proteinExistence type="predicted"/>
<evidence type="ECO:0000256" key="1">
    <source>
        <dbReference type="SAM" id="Phobius"/>
    </source>
</evidence>
<organism evidence="2 3">
    <name type="scientific">Paenibacillus thermoaerophilus</name>
    <dbReference type="NCBI Taxonomy" id="1215385"/>
    <lineage>
        <taxon>Bacteria</taxon>
        <taxon>Bacillati</taxon>
        <taxon>Bacillota</taxon>
        <taxon>Bacilli</taxon>
        <taxon>Bacillales</taxon>
        <taxon>Paenibacillaceae</taxon>
        <taxon>Paenibacillus</taxon>
    </lineage>
</organism>
<accession>A0ABW2V288</accession>
<protein>
    <submittedName>
        <fullName evidence="2">Metal-dependent hydrolase</fullName>
    </submittedName>
</protein>
<name>A0ABW2V288_9BACL</name>
<dbReference type="Pfam" id="PF04307">
    <property type="entry name" value="YdjM"/>
    <property type="match status" value="1"/>
</dbReference>
<dbReference type="InterPro" id="IPR007404">
    <property type="entry name" value="YdjM-like"/>
</dbReference>
<dbReference type="InterPro" id="IPR053170">
    <property type="entry name" value="Transcription_regulator"/>
</dbReference>
<sequence>MDTITHTLFGLALNGAADRRKLARSEKRAVLFTAVVGSQIPDIDVVSQLWDTQGMYQMWHRGITHSVFMIPVWALLIWLACRLFWKVKDPKLLGLGALAVFIHDTSDVLNAWGTGYLEPFSDARLTLGVIPIVDLVFWAVILTGYLLVRFGRKASHRVFRGVWAAMALHVAIQCAFGYGVYQSVKGEYDQVALAADFVPWTFQAFGKKEGTVDILEAKPFREPAVTETLVSQEQADLEPLFARNPAARTLMEWSPFVVIIDDGQRLGVYDPRFYRNGESFLFEYLEKK</sequence>
<keyword evidence="1" id="KW-0472">Membrane</keyword>
<feature type="transmembrane region" description="Helical" evidence="1">
    <location>
        <begin position="62"/>
        <end position="85"/>
    </location>
</feature>
<feature type="transmembrane region" description="Helical" evidence="1">
    <location>
        <begin position="92"/>
        <end position="113"/>
    </location>
</feature>
<dbReference type="EMBL" id="JBHTGQ010000001">
    <property type="protein sequence ID" value="MFC7748393.1"/>
    <property type="molecule type" value="Genomic_DNA"/>
</dbReference>
<feature type="transmembrane region" description="Helical" evidence="1">
    <location>
        <begin position="160"/>
        <end position="181"/>
    </location>
</feature>
<keyword evidence="2" id="KW-0378">Hydrolase</keyword>
<reference evidence="3" key="1">
    <citation type="journal article" date="2019" name="Int. J. Syst. Evol. Microbiol.">
        <title>The Global Catalogue of Microorganisms (GCM) 10K type strain sequencing project: providing services to taxonomists for standard genome sequencing and annotation.</title>
        <authorList>
            <consortium name="The Broad Institute Genomics Platform"/>
            <consortium name="The Broad Institute Genome Sequencing Center for Infectious Disease"/>
            <person name="Wu L."/>
            <person name="Ma J."/>
        </authorList>
    </citation>
    <scope>NUCLEOTIDE SEQUENCE [LARGE SCALE GENOMIC DNA]</scope>
    <source>
        <strain evidence="3">JCM 18657</strain>
    </source>
</reference>
<keyword evidence="3" id="KW-1185">Reference proteome</keyword>
<comment type="caution">
    <text evidence="2">The sequence shown here is derived from an EMBL/GenBank/DDBJ whole genome shotgun (WGS) entry which is preliminary data.</text>
</comment>
<dbReference type="Proteomes" id="UP001596528">
    <property type="component" value="Unassembled WGS sequence"/>
</dbReference>
<feature type="transmembrane region" description="Helical" evidence="1">
    <location>
        <begin position="125"/>
        <end position="148"/>
    </location>
</feature>
<keyword evidence="1" id="KW-1133">Transmembrane helix</keyword>
<evidence type="ECO:0000313" key="2">
    <source>
        <dbReference type="EMBL" id="MFC7748393.1"/>
    </source>
</evidence>
<evidence type="ECO:0000313" key="3">
    <source>
        <dbReference type="Proteomes" id="UP001596528"/>
    </source>
</evidence>
<dbReference type="GO" id="GO:0016787">
    <property type="term" value="F:hydrolase activity"/>
    <property type="evidence" value="ECO:0007669"/>
    <property type="project" value="UniProtKB-KW"/>
</dbReference>
<dbReference type="PANTHER" id="PTHR40031:SF1">
    <property type="entry name" value="MEMBRANE-BOUND METAL-DEPENDENT HYDROLASE"/>
    <property type="match status" value="1"/>
</dbReference>